<dbReference type="EMBL" id="BLLF01003529">
    <property type="protein sequence ID" value="GFH27576.1"/>
    <property type="molecule type" value="Genomic_DNA"/>
</dbReference>
<dbReference type="GO" id="GO:0016020">
    <property type="term" value="C:membrane"/>
    <property type="evidence" value="ECO:0007669"/>
    <property type="project" value="InterPro"/>
</dbReference>
<accession>A0A6A0A3Z8</accession>
<dbReference type="Pfam" id="PF07738">
    <property type="entry name" value="Sad1_UNC"/>
    <property type="match status" value="1"/>
</dbReference>
<reference evidence="6 7" key="1">
    <citation type="submission" date="2020-02" db="EMBL/GenBank/DDBJ databases">
        <title>Draft genome sequence of Haematococcus lacustris strain NIES-144.</title>
        <authorList>
            <person name="Morimoto D."/>
            <person name="Nakagawa S."/>
            <person name="Yoshida T."/>
            <person name="Sawayama S."/>
        </authorList>
    </citation>
    <scope>NUCLEOTIDE SEQUENCE [LARGE SCALE GENOMIC DNA]</scope>
    <source>
        <strain evidence="6 7">NIES-144</strain>
    </source>
</reference>
<organism evidence="6 7">
    <name type="scientific">Haematococcus lacustris</name>
    <name type="common">Green alga</name>
    <name type="synonym">Haematococcus pluvialis</name>
    <dbReference type="NCBI Taxonomy" id="44745"/>
    <lineage>
        <taxon>Eukaryota</taxon>
        <taxon>Viridiplantae</taxon>
        <taxon>Chlorophyta</taxon>
        <taxon>core chlorophytes</taxon>
        <taxon>Chlorophyceae</taxon>
        <taxon>CS clade</taxon>
        <taxon>Chlamydomonadales</taxon>
        <taxon>Haematococcaceae</taxon>
        <taxon>Haematococcus</taxon>
    </lineage>
</organism>
<evidence type="ECO:0000259" key="5">
    <source>
        <dbReference type="PROSITE" id="PS51469"/>
    </source>
</evidence>
<evidence type="ECO:0000256" key="4">
    <source>
        <dbReference type="ARBA" id="ARBA00023136"/>
    </source>
</evidence>
<feature type="domain" description="SUN" evidence="5">
    <location>
        <begin position="1"/>
        <end position="146"/>
    </location>
</feature>
<dbReference type="PANTHER" id="PTHR12953:SF0">
    <property type="entry name" value="SUN DOMAIN-CONTAINING OSSIFICATION FACTOR"/>
    <property type="match status" value="1"/>
</dbReference>
<comment type="subcellular location">
    <subcellularLocation>
        <location evidence="1">Endomembrane system</location>
    </subcellularLocation>
</comment>
<dbReference type="PANTHER" id="PTHR12953">
    <property type="entry name" value="MEMBRANE PROTEIN CH1 RELATED"/>
    <property type="match status" value="1"/>
</dbReference>
<keyword evidence="4" id="KW-0472">Membrane</keyword>
<comment type="caution">
    <text evidence="6">The sequence shown here is derived from an EMBL/GenBank/DDBJ whole genome shotgun (WGS) entry which is preliminary data.</text>
</comment>
<keyword evidence="3" id="KW-1133">Transmembrane helix</keyword>
<dbReference type="PROSITE" id="PS51469">
    <property type="entry name" value="SUN"/>
    <property type="match status" value="1"/>
</dbReference>
<dbReference type="SUPFAM" id="SSF49785">
    <property type="entry name" value="Galactose-binding domain-like"/>
    <property type="match status" value="1"/>
</dbReference>
<dbReference type="InterPro" id="IPR045120">
    <property type="entry name" value="Suco/Slp1-like"/>
</dbReference>
<keyword evidence="7" id="KW-1185">Reference proteome</keyword>
<dbReference type="Proteomes" id="UP000485058">
    <property type="component" value="Unassembled WGS sequence"/>
</dbReference>
<evidence type="ECO:0000313" key="7">
    <source>
        <dbReference type="Proteomes" id="UP000485058"/>
    </source>
</evidence>
<proteinExistence type="predicted"/>
<evidence type="ECO:0000256" key="3">
    <source>
        <dbReference type="ARBA" id="ARBA00022989"/>
    </source>
</evidence>
<dbReference type="GO" id="GO:0034975">
    <property type="term" value="P:protein folding in endoplasmic reticulum"/>
    <property type="evidence" value="ECO:0007669"/>
    <property type="project" value="TreeGrafter"/>
</dbReference>
<feature type="non-terminal residue" evidence="6">
    <location>
        <position position="1"/>
    </location>
</feature>
<gene>
    <name evidence="6" type="ORF">HaLaN_25919</name>
</gene>
<protein>
    <submittedName>
        <fullName evidence="6">SUN domain-containing protein 2</fullName>
    </submittedName>
</protein>
<dbReference type="Gene3D" id="2.60.120.260">
    <property type="entry name" value="Galactose-binding domain-like"/>
    <property type="match status" value="1"/>
</dbReference>
<dbReference type="InterPro" id="IPR008979">
    <property type="entry name" value="Galactose-bd-like_sf"/>
</dbReference>
<sequence length="160" mass="18044">DGATVVAANKEARKPEKTIDGDDDSFVRNACAAQKWIILELSQLGRVDEVELVMTEMYSSRVRDFSVKGRQSHPRKDGPSSDYPRFFDSESWQLLGDFTAANRKGAQLFKMPLRRRIRYLLFQFHTHYGAEEVCALNSISVLGVPTTGLPARWTACCQCP</sequence>
<name>A0A6A0A3Z8_HAELA</name>
<dbReference type="InterPro" id="IPR012919">
    <property type="entry name" value="SUN_dom"/>
</dbReference>
<dbReference type="GO" id="GO:0012505">
    <property type="term" value="C:endomembrane system"/>
    <property type="evidence" value="ECO:0007669"/>
    <property type="project" value="UniProtKB-SubCell"/>
</dbReference>
<evidence type="ECO:0000256" key="2">
    <source>
        <dbReference type="ARBA" id="ARBA00022692"/>
    </source>
</evidence>
<dbReference type="GO" id="GO:0005737">
    <property type="term" value="C:cytoplasm"/>
    <property type="evidence" value="ECO:0007669"/>
    <property type="project" value="TreeGrafter"/>
</dbReference>
<keyword evidence="2" id="KW-0812">Transmembrane</keyword>
<evidence type="ECO:0000256" key="1">
    <source>
        <dbReference type="ARBA" id="ARBA00004308"/>
    </source>
</evidence>
<dbReference type="AlphaFoldDB" id="A0A6A0A3Z8"/>
<evidence type="ECO:0000313" key="6">
    <source>
        <dbReference type="EMBL" id="GFH27576.1"/>
    </source>
</evidence>